<name>A0A382ZZC0_9ZZZZ</name>
<accession>A0A382ZZC0</accession>
<dbReference type="PANTHER" id="PTHR33877">
    <property type="entry name" value="SLL1193 PROTEIN"/>
    <property type="match status" value="1"/>
</dbReference>
<dbReference type="SMART" id="SM00507">
    <property type="entry name" value="HNHc"/>
    <property type="match status" value="1"/>
</dbReference>
<gene>
    <name evidence="2" type="ORF">METZ01_LOCUS453761</name>
</gene>
<evidence type="ECO:0000259" key="1">
    <source>
        <dbReference type="SMART" id="SM00507"/>
    </source>
</evidence>
<reference evidence="2" key="1">
    <citation type="submission" date="2018-05" db="EMBL/GenBank/DDBJ databases">
        <authorList>
            <person name="Lanie J.A."/>
            <person name="Ng W.-L."/>
            <person name="Kazmierczak K.M."/>
            <person name="Andrzejewski T.M."/>
            <person name="Davidsen T.M."/>
            <person name="Wayne K.J."/>
            <person name="Tettelin H."/>
            <person name="Glass J.I."/>
            <person name="Rusch D."/>
            <person name="Podicherti R."/>
            <person name="Tsui H.-C.T."/>
            <person name="Winkler M.E."/>
        </authorList>
    </citation>
    <scope>NUCLEOTIDE SEQUENCE</scope>
</reference>
<evidence type="ECO:0000313" key="2">
    <source>
        <dbReference type="EMBL" id="SVE00907.1"/>
    </source>
</evidence>
<dbReference type="GO" id="GO:0008270">
    <property type="term" value="F:zinc ion binding"/>
    <property type="evidence" value="ECO:0007669"/>
    <property type="project" value="InterPro"/>
</dbReference>
<dbReference type="InterPro" id="IPR003615">
    <property type="entry name" value="HNH_nuc"/>
</dbReference>
<dbReference type="Pfam" id="PF01844">
    <property type="entry name" value="HNH"/>
    <property type="match status" value="1"/>
</dbReference>
<sequence>VLEKSVLVLNQNYEPLSICSVRRALLLILRGKAEAVENLGLVIRSVSQDHSVPSVVRLWRYIQAPRQKLVLSKRNILKRDNHQCQYCGSKGGKLTVDHIVPRIKGGKSTWENLVCACVTCNCKKGEDSPDQAGLMLRVKPKQPNNVTFIRNFIGADDQRWKPYLFFN</sequence>
<dbReference type="CDD" id="cd00085">
    <property type="entry name" value="HNHc"/>
    <property type="match status" value="1"/>
</dbReference>
<protein>
    <recommendedName>
        <fullName evidence="1">HNH nuclease domain-containing protein</fullName>
    </recommendedName>
</protein>
<feature type="domain" description="HNH nuclease" evidence="1">
    <location>
        <begin position="71"/>
        <end position="122"/>
    </location>
</feature>
<dbReference type="PANTHER" id="PTHR33877:SF2">
    <property type="entry name" value="OS07G0170200 PROTEIN"/>
    <property type="match status" value="1"/>
</dbReference>
<feature type="non-terminal residue" evidence="2">
    <location>
        <position position="1"/>
    </location>
</feature>
<dbReference type="GO" id="GO:0004519">
    <property type="term" value="F:endonuclease activity"/>
    <property type="evidence" value="ECO:0007669"/>
    <property type="project" value="InterPro"/>
</dbReference>
<dbReference type="InterPro" id="IPR002711">
    <property type="entry name" value="HNH"/>
</dbReference>
<dbReference type="GO" id="GO:0003676">
    <property type="term" value="F:nucleic acid binding"/>
    <property type="evidence" value="ECO:0007669"/>
    <property type="project" value="InterPro"/>
</dbReference>
<dbReference type="AlphaFoldDB" id="A0A382ZZC0"/>
<dbReference type="EMBL" id="UINC01187929">
    <property type="protein sequence ID" value="SVE00907.1"/>
    <property type="molecule type" value="Genomic_DNA"/>
</dbReference>
<proteinExistence type="predicted"/>
<organism evidence="2">
    <name type="scientific">marine metagenome</name>
    <dbReference type="NCBI Taxonomy" id="408172"/>
    <lineage>
        <taxon>unclassified sequences</taxon>
        <taxon>metagenomes</taxon>
        <taxon>ecological metagenomes</taxon>
    </lineage>
</organism>
<dbReference type="Gene3D" id="1.10.30.50">
    <property type="match status" value="1"/>
</dbReference>
<dbReference type="InterPro" id="IPR052892">
    <property type="entry name" value="NA-targeting_endonuclease"/>
</dbReference>